<dbReference type="GO" id="GO:0006260">
    <property type="term" value="P:DNA replication"/>
    <property type="evidence" value="ECO:0007669"/>
    <property type="project" value="TreeGrafter"/>
</dbReference>
<organism evidence="2 3">
    <name type="scientific">Streptococcus pneumoniae</name>
    <dbReference type="NCBI Taxonomy" id="1313"/>
    <lineage>
        <taxon>Bacteria</taxon>
        <taxon>Bacillati</taxon>
        <taxon>Bacillota</taxon>
        <taxon>Bacilli</taxon>
        <taxon>Lactobacillales</taxon>
        <taxon>Streptococcaceae</taxon>
        <taxon>Streptococcus</taxon>
    </lineage>
</organism>
<dbReference type="Pfam" id="PF01695">
    <property type="entry name" value="IstB_IS21"/>
    <property type="match status" value="1"/>
</dbReference>
<dbReference type="EMBL" id="CABABW010000003">
    <property type="protein sequence ID" value="VRI33846.1"/>
    <property type="molecule type" value="Genomic_DNA"/>
</dbReference>
<accession>A0A0T7ZAX1</accession>
<dbReference type="InterPro" id="IPR027417">
    <property type="entry name" value="P-loop_NTPase"/>
</dbReference>
<dbReference type="PANTHER" id="PTHR30050:SF4">
    <property type="entry name" value="ATP-BINDING PROTEIN RV3427C IN INSERTION SEQUENCE-RELATED"/>
    <property type="match status" value="1"/>
</dbReference>
<dbReference type="Proteomes" id="UP000304540">
    <property type="component" value="Unassembled WGS sequence"/>
</dbReference>
<dbReference type="SUPFAM" id="SSF52540">
    <property type="entry name" value="P-loop containing nucleoside triphosphate hydrolases"/>
    <property type="match status" value="1"/>
</dbReference>
<protein>
    <submittedName>
        <fullName evidence="2">GTP-binding protein</fullName>
    </submittedName>
</protein>
<dbReference type="SMART" id="SM00382">
    <property type="entry name" value="AAA"/>
    <property type="match status" value="1"/>
</dbReference>
<dbReference type="InterPro" id="IPR002611">
    <property type="entry name" value="IstB_ATP-bd"/>
</dbReference>
<dbReference type="AlphaFoldDB" id="A0A0T7ZAX1"/>
<dbReference type="GO" id="GO:0005524">
    <property type="term" value="F:ATP binding"/>
    <property type="evidence" value="ECO:0007669"/>
    <property type="project" value="InterPro"/>
</dbReference>
<evidence type="ECO:0000313" key="2">
    <source>
        <dbReference type="EMBL" id="VRI33846.1"/>
    </source>
</evidence>
<feature type="domain" description="AAA+ ATPase" evidence="1">
    <location>
        <begin position="133"/>
        <end position="267"/>
    </location>
</feature>
<dbReference type="InterPro" id="IPR003593">
    <property type="entry name" value="AAA+_ATPase"/>
</dbReference>
<proteinExistence type="predicted"/>
<gene>
    <name evidence="2" type="ORF">SAMEA3381574_00511</name>
</gene>
<evidence type="ECO:0000259" key="1">
    <source>
        <dbReference type="SMART" id="SM00382"/>
    </source>
</evidence>
<dbReference type="PANTHER" id="PTHR30050">
    <property type="entry name" value="CHROMOSOMAL REPLICATION INITIATOR PROTEIN DNAA"/>
    <property type="match status" value="1"/>
</dbReference>
<name>A0A0T7ZAX1_STREE</name>
<dbReference type="RefSeq" id="WP_050238803.1">
    <property type="nucleotide sequence ID" value="NZ_CFEZ01000017.1"/>
</dbReference>
<dbReference type="Gene3D" id="3.40.50.300">
    <property type="entry name" value="P-loop containing nucleotide triphosphate hydrolases"/>
    <property type="match status" value="1"/>
</dbReference>
<sequence length="298" mass="33927">MKSLQSSLGNIETFKLDELCPKHEIQLTQIKGERHVVVGWNENGEAIKEVRCIPPYCEQCQEEQKKQDEEDAIADNLNAKLYLQTYNVLMSNKSYVADEFKTKTFDDFNAVTSEEKRFLEFAKGQVQKYLDGMRGNTLITGGTGIGKTLLSVAIAKGINEGYKTKGEPKSVLFVSLTEMIKQIKEGWNYGKGATLTEFEATELMKSVDYLIIDDLGAKNAVIKPKSDWEQDLLFDVLNNRENTIFNTNLDSDELKIVYNERNYSRILKGLEGNTFKAFGIKDKRYSINQLKNKVKQLN</sequence>
<evidence type="ECO:0000313" key="3">
    <source>
        <dbReference type="Proteomes" id="UP000304540"/>
    </source>
</evidence>
<reference evidence="2 3" key="1">
    <citation type="submission" date="2019-04" db="EMBL/GenBank/DDBJ databases">
        <authorList>
            <consortium name="Pathogen Informatics"/>
        </authorList>
    </citation>
    <scope>NUCLEOTIDE SEQUENCE [LARGE SCALE GENOMIC DNA]</scope>
    <source>
        <strain evidence="2 3">GPSC232</strain>
    </source>
</reference>